<evidence type="ECO:0000313" key="1">
    <source>
        <dbReference type="EMBL" id="MCI56396.1"/>
    </source>
</evidence>
<organism evidence="1 2">
    <name type="scientific">Trifolium medium</name>
    <dbReference type="NCBI Taxonomy" id="97028"/>
    <lineage>
        <taxon>Eukaryota</taxon>
        <taxon>Viridiplantae</taxon>
        <taxon>Streptophyta</taxon>
        <taxon>Embryophyta</taxon>
        <taxon>Tracheophyta</taxon>
        <taxon>Spermatophyta</taxon>
        <taxon>Magnoliopsida</taxon>
        <taxon>eudicotyledons</taxon>
        <taxon>Gunneridae</taxon>
        <taxon>Pentapetalae</taxon>
        <taxon>rosids</taxon>
        <taxon>fabids</taxon>
        <taxon>Fabales</taxon>
        <taxon>Fabaceae</taxon>
        <taxon>Papilionoideae</taxon>
        <taxon>50 kb inversion clade</taxon>
        <taxon>NPAAA clade</taxon>
        <taxon>Hologalegina</taxon>
        <taxon>IRL clade</taxon>
        <taxon>Trifolieae</taxon>
        <taxon>Trifolium</taxon>
    </lineage>
</organism>
<name>A0A392T8H4_9FABA</name>
<reference evidence="1 2" key="1">
    <citation type="journal article" date="2018" name="Front. Plant Sci.">
        <title>Red Clover (Trifolium pratense) and Zigzag Clover (T. medium) - A Picture of Genomic Similarities and Differences.</title>
        <authorList>
            <person name="Dluhosova J."/>
            <person name="Istvanek J."/>
            <person name="Nedelnik J."/>
            <person name="Repkova J."/>
        </authorList>
    </citation>
    <scope>NUCLEOTIDE SEQUENCE [LARGE SCALE GENOMIC DNA]</scope>
    <source>
        <strain evidence="2">cv. 10/8</strain>
        <tissue evidence="1">Leaf</tissue>
    </source>
</reference>
<comment type="caution">
    <text evidence="1">The sequence shown here is derived from an EMBL/GenBank/DDBJ whole genome shotgun (WGS) entry which is preliminary data.</text>
</comment>
<evidence type="ECO:0000313" key="2">
    <source>
        <dbReference type="Proteomes" id="UP000265520"/>
    </source>
</evidence>
<protein>
    <submittedName>
        <fullName evidence="1">Uncharacterized protein</fullName>
    </submittedName>
</protein>
<feature type="non-terminal residue" evidence="1">
    <location>
        <position position="1"/>
    </location>
</feature>
<proteinExistence type="predicted"/>
<dbReference type="EMBL" id="LXQA010511627">
    <property type="protein sequence ID" value="MCI56396.1"/>
    <property type="molecule type" value="Genomic_DNA"/>
</dbReference>
<dbReference type="Proteomes" id="UP000265520">
    <property type="component" value="Unassembled WGS sequence"/>
</dbReference>
<dbReference type="AlphaFoldDB" id="A0A392T8H4"/>
<keyword evidence="2" id="KW-1185">Reference proteome</keyword>
<accession>A0A392T8H4</accession>
<sequence>SMVVVGVDDGVFRSRSVVLVVWCGNRQGQGVENTGVGVVFRSGLW</sequence>